<keyword evidence="1" id="KW-0472">Membrane</keyword>
<proteinExistence type="predicted"/>
<sequence>MNTIKNNIEQEIKKQIEEREIAPTRDLWSEIESQSAIKKSKPAISWLLAAACLILTASLGIVLFFNTGSNPAETSENRIRTAATPSVKSTIGNAAQKGNAEELAAAPVEEKIAEGNRSADRKNNLQERTSQHFIEPEELSALRQNSTQIISEISPIKAEKAIAQTDSAKIQVKKKRYVDPSTLLFSVEHKDVIEKTKGKSNVATIDLNRN</sequence>
<dbReference type="Proteomes" id="UP001463665">
    <property type="component" value="Chromosome"/>
</dbReference>
<accession>A0AAU6WPR0</accession>
<keyword evidence="1" id="KW-1133">Transmembrane helix</keyword>
<dbReference type="RefSeq" id="WP_345766756.1">
    <property type="nucleotide sequence ID" value="NZ_CP154834.1"/>
</dbReference>
<keyword evidence="1" id="KW-0812">Transmembrane</keyword>
<gene>
    <name evidence="2" type="ORF">AAFP95_01535</name>
</gene>
<evidence type="ECO:0000256" key="1">
    <source>
        <dbReference type="SAM" id="Phobius"/>
    </source>
</evidence>
<evidence type="ECO:0000313" key="3">
    <source>
        <dbReference type="Proteomes" id="UP001463665"/>
    </source>
</evidence>
<protein>
    <recommendedName>
        <fullName evidence="4">Anti-sigma factor</fullName>
    </recommendedName>
</protein>
<dbReference type="EMBL" id="CP154834">
    <property type="protein sequence ID" value="XAO74766.1"/>
    <property type="molecule type" value="Genomic_DNA"/>
</dbReference>
<reference evidence="2 3" key="1">
    <citation type="submission" date="2024-04" db="EMBL/GenBank/DDBJ databases">
        <title>Genome sequencing and assembly of rice foliar adapted Chryseobacterium endophyticum OsEnb-ALM-A6.</title>
        <authorList>
            <person name="Kumar S."/>
            <person name="Javed M."/>
            <person name="Chouhan V."/>
            <person name="Charishma K."/>
            <person name="Patel A."/>
            <person name="Kumar M."/>
            <person name="Sahu K.P."/>
            <person name="Kumar A."/>
        </authorList>
    </citation>
    <scope>NUCLEOTIDE SEQUENCE [LARGE SCALE GENOMIC DNA]</scope>
    <source>
        <strain evidence="2 3">OsEnb-ALM-A6</strain>
    </source>
</reference>
<feature type="transmembrane region" description="Helical" evidence="1">
    <location>
        <begin position="43"/>
        <end position="65"/>
    </location>
</feature>
<evidence type="ECO:0000313" key="2">
    <source>
        <dbReference type="EMBL" id="XAO74766.1"/>
    </source>
</evidence>
<keyword evidence="3" id="KW-1185">Reference proteome</keyword>
<evidence type="ECO:0008006" key="4">
    <source>
        <dbReference type="Google" id="ProtNLM"/>
    </source>
</evidence>
<dbReference type="AlphaFoldDB" id="A0AAU6WPR0"/>
<name>A0AAU6WPR0_9FLAO</name>
<organism evidence="2 3">
    <name type="scientific">Chryseobacterium endophyticum</name>
    <dbReference type="NCBI Taxonomy" id="1854762"/>
    <lineage>
        <taxon>Bacteria</taxon>
        <taxon>Pseudomonadati</taxon>
        <taxon>Bacteroidota</taxon>
        <taxon>Flavobacteriia</taxon>
        <taxon>Flavobacteriales</taxon>
        <taxon>Weeksellaceae</taxon>
        <taxon>Chryseobacterium group</taxon>
        <taxon>Chryseobacterium</taxon>
    </lineage>
</organism>